<reference evidence="1 2" key="1">
    <citation type="submission" date="2017-11" db="EMBL/GenBank/DDBJ databases">
        <authorList>
            <person name="Blom J."/>
        </authorList>
    </citation>
    <scope>NUCLEOTIDE SEQUENCE [LARGE SCALE GENOMIC DNA]</scope>
    <source>
        <strain evidence="1 2">CFBP3846</strain>
        <plasmid evidence="2">pp3</plasmid>
    </source>
</reference>
<keyword evidence="1" id="KW-0614">Plasmid</keyword>
<keyword evidence="2" id="KW-1185">Reference proteome</keyword>
<geneLocation type="plasmid" evidence="2">
    <name>pp3</name>
</geneLocation>
<name>A0ABY1UGR7_PSESX</name>
<dbReference type="Proteomes" id="UP000239665">
    <property type="component" value="Plasmid PP3"/>
</dbReference>
<protein>
    <recommendedName>
        <fullName evidence="3">Secreted protein</fullName>
    </recommendedName>
</protein>
<evidence type="ECO:0000313" key="2">
    <source>
        <dbReference type="Proteomes" id="UP000239665"/>
    </source>
</evidence>
<proteinExistence type="predicted"/>
<evidence type="ECO:0008006" key="3">
    <source>
        <dbReference type="Google" id="ProtNLM"/>
    </source>
</evidence>
<sequence>MGLMTKLKSMFLLLRDRKNGRFAAAGCPVHCYPKVNFNILPERENISAQTGNCRLVRLH</sequence>
<gene>
    <name evidence="1" type="ORF">CFBP3846_P300064</name>
</gene>
<evidence type="ECO:0000313" key="1">
    <source>
        <dbReference type="EMBL" id="SOS30779.1"/>
    </source>
</evidence>
<organism evidence="1 2">
    <name type="scientific">Pseudomonas syringae pv. avii</name>
    <dbReference type="NCBI Taxonomy" id="663959"/>
    <lineage>
        <taxon>Bacteria</taxon>
        <taxon>Pseudomonadati</taxon>
        <taxon>Pseudomonadota</taxon>
        <taxon>Gammaproteobacteria</taxon>
        <taxon>Pseudomonadales</taxon>
        <taxon>Pseudomonadaceae</taxon>
        <taxon>Pseudomonas</taxon>
        <taxon>Pseudomonas syringae</taxon>
    </lineage>
</organism>
<dbReference type="EMBL" id="LT963405">
    <property type="protein sequence ID" value="SOS30779.1"/>
    <property type="molecule type" value="Genomic_DNA"/>
</dbReference>
<accession>A0ABY1UGR7</accession>